<feature type="compositionally biased region" description="Low complexity" evidence="10">
    <location>
        <begin position="100"/>
        <end position="129"/>
    </location>
</feature>
<proteinExistence type="inferred from homology"/>
<evidence type="ECO:0000256" key="8">
    <source>
        <dbReference type="ARBA" id="ARBA00049299"/>
    </source>
</evidence>
<feature type="compositionally biased region" description="Polar residues" evidence="10">
    <location>
        <begin position="21"/>
        <end position="33"/>
    </location>
</feature>
<evidence type="ECO:0000256" key="6">
    <source>
        <dbReference type="ARBA" id="ARBA00038999"/>
    </source>
</evidence>
<comment type="similarity">
    <text evidence="5">Belongs to the protein kinase superfamily. STE Ser/Thr protein kinase family. MAP kinase kinase subfamily.</text>
</comment>
<evidence type="ECO:0000256" key="9">
    <source>
        <dbReference type="ARBA" id="ARBA00051693"/>
    </source>
</evidence>
<keyword evidence="3" id="KW-0418">Kinase</keyword>
<dbReference type="EMBL" id="JBHGVX010000009">
    <property type="protein sequence ID" value="KAL1792620.1"/>
    <property type="molecule type" value="Genomic_DNA"/>
</dbReference>
<comment type="catalytic activity">
    <reaction evidence="9">
        <text>L-tyrosyl-[protein] + ATP = O-phospho-L-tyrosyl-[protein] + ADP + H(+)</text>
        <dbReference type="Rhea" id="RHEA:10596"/>
        <dbReference type="Rhea" id="RHEA-COMP:10136"/>
        <dbReference type="Rhea" id="RHEA-COMP:20101"/>
        <dbReference type="ChEBI" id="CHEBI:15378"/>
        <dbReference type="ChEBI" id="CHEBI:30616"/>
        <dbReference type="ChEBI" id="CHEBI:46858"/>
        <dbReference type="ChEBI" id="CHEBI:61978"/>
        <dbReference type="ChEBI" id="CHEBI:456216"/>
        <dbReference type="EC" id="2.7.12.2"/>
    </reaction>
</comment>
<evidence type="ECO:0000256" key="4">
    <source>
        <dbReference type="ARBA" id="ARBA00022840"/>
    </source>
</evidence>
<evidence type="ECO:0000256" key="10">
    <source>
        <dbReference type="SAM" id="MobiDB-lite"/>
    </source>
</evidence>
<keyword evidence="1" id="KW-0808">Transferase</keyword>
<feature type="compositionally biased region" description="Polar residues" evidence="10">
    <location>
        <begin position="189"/>
        <end position="198"/>
    </location>
</feature>
<dbReference type="InterPro" id="IPR000719">
    <property type="entry name" value="Prot_kinase_dom"/>
</dbReference>
<feature type="domain" description="Protein kinase" evidence="11">
    <location>
        <begin position="165"/>
        <end position="494"/>
    </location>
</feature>
<dbReference type="PANTHER" id="PTHR48013">
    <property type="entry name" value="DUAL SPECIFICITY MITOGEN-ACTIVATED PROTEIN KINASE KINASE 5-RELATED"/>
    <property type="match status" value="1"/>
</dbReference>
<evidence type="ECO:0000259" key="11">
    <source>
        <dbReference type="PROSITE" id="PS50011"/>
    </source>
</evidence>
<organism evidence="12 13">
    <name type="scientific">Alternaria dauci</name>
    <dbReference type="NCBI Taxonomy" id="48095"/>
    <lineage>
        <taxon>Eukaryota</taxon>
        <taxon>Fungi</taxon>
        <taxon>Dikarya</taxon>
        <taxon>Ascomycota</taxon>
        <taxon>Pezizomycotina</taxon>
        <taxon>Dothideomycetes</taxon>
        <taxon>Pleosporomycetidae</taxon>
        <taxon>Pleosporales</taxon>
        <taxon>Pleosporineae</taxon>
        <taxon>Pleosporaceae</taxon>
        <taxon>Alternaria</taxon>
        <taxon>Alternaria sect. Porri</taxon>
    </lineage>
</organism>
<evidence type="ECO:0000256" key="3">
    <source>
        <dbReference type="ARBA" id="ARBA00022777"/>
    </source>
</evidence>
<keyword evidence="13" id="KW-1185">Reference proteome</keyword>
<feature type="region of interest" description="Disordered" evidence="10">
    <location>
        <begin position="19"/>
        <end position="149"/>
    </location>
</feature>
<dbReference type="PROSITE" id="PS00108">
    <property type="entry name" value="PROTEIN_KINASE_ST"/>
    <property type="match status" value="1"/>
</dbReference>
<evidence type="ECO:0000313" key="13">
    <source>
        <dbReference type="Proteomes" id="UP001578633"/>
    </source>
</evidence>
<comment type="caution">
    <text evidence="12">The sequence shown here is derived from an EMBL/GenBank/DDBJ whole genome shotgun (WGS) entry which is preliminary data.</text>
</comment>
<dbReference type="PROSITE" id="PS50011">
    <property type="entry name" value="PROTEIN_KINASE_DOM"/>
    <property type="match status" value="1"/>
</dbReference>
<sequence>MAQLGRFTFPIPMEEPAVFESPTSLTQKRQQPQLHLLTDNATKEGQKVALPDSMFSGPAAIRTLSTPPVSPTRKRSMTMGTPDPRSMQNSGAVTPPITPSSASHSKSNSTSSDFLSSLSSSRRGGSISSLNRPRLSLDASPQPGSTELITFPYHSTDYEFKTDDRGRKKTIGEGAWSDVFLAKPCPPKTNEQSPSQRSCGPDMTPPLTPVRTVDSAIDLTRLPTTPPMYAVKVPAMTSAKKVLSAEARILSYLSRFPDAENHIVPFYGMDTRTGSLILRAMDDTLEGWIQKTLNTLDEDSRATKLAAVFPDVALALLKSLQWMQDKFCTHADIKPSNILVSSSSASIPKPVYTDFSSTILSHPDATIESSASPLGAGTWDYLDPSLLSSSSTTPPSATSDLWSLAITLLFLILGSSPYDVFKGNKYQQREMIKSGCPLQCMRHDDQGTKNMKRVQGLSRDLGFDLLAWFGKVLVKDASKRVDLKEWTQELERAVKAKL</sequence>
<accession>A0ABR3U9G2</accession>
<dbReference type="SMART" id="SM00220">
    <property type="entry name" value="S_TKc"/>
    <property type="match status" value="1"/>
</dbReference>
<reference evidence="12 13" key="1">
    <citation type="submission" date="2024-09" db="EMBL/GenBank/DDBJ databases">
        <title>T2T genomes of carrot and Alternaria dauci and their utility for understanding host-pathogen interaction during carrot leaf blight disease.</title>
        <authorList>
            <person name="Liu W."/>
            <person name="Xu S."/>
            <person name="Ou C."/>
            <person name="Liu X."/>
            <person name="Zhuang F."/>
            <person name="Deng X.W."/>
        </authorList>
    </citation>
    <scope>NUCLEOTIDE SEQUENCE [LARGE SCALE GENOMIC DNA]</scope>
    <source>
        <strain evidence="12 13">A2016</strain>
    </source>
</reference>
<protein>
    <recommendedName>
        <fullName evidence="6">mitogen-activated protein kinase kinase</fullName>
        <ecNumber evidence="6">2.7.12.2</ecNumber>
    </recommendedName>
</protein>
<dbReference type="InterPro" id="IPR011009">
    <property type="entry name" value="Kinase-like_dom_sf"/>
</dbReference>
<dbReference type="SUPFAM" id="SSF56112">
    <property type="entry name" value="Protein kinase-like (PK-like)"/>
    <property type="match status" value="1"/>
</dbReference>
<name>A0ABR3U9G2_9PLEO</name>
<gene>
    <name evidence="12" type="ORF">ACET3X_009127</name>
</gene>
<dbReference type="Pfam" id="PF00069">
    <property type="entry name" value="Pkinase"/>
    <property type="match status" value="1"/>
</dbReference>
<dbReference type="PANTHER" id="PTHR48013:SF9">
    <property type="entry name" value="DUAL SPECIFICITY MITOGEN-ACTIVATED PROTEIN KINASE KINASE 5"/>
    <property type="match status" value="1"/>
</dbReference>
<dbReference type="Gene3D" id="1.10.510.10">
    <property type="entry name" value="Transferase(Phosphotransferase) domain 1"/>
    <property type="match status" value="1"/>
</dbReference>
<keyword evidence="2" id="KW-0547">Nucleotide-binding</keyword>
<comment type="catalytic activity">
    <reaction evidence="8">
        <text>L-threonyl-[protein] + ATP = O-phospho-L-threonyl-[protein] + ADP + H(+)</text>
        <dbReference type="Rhea" id="RHEA:46608"/>
        <dbReference type="Rhea" id="RHEA-COMP:11060"/>
        <dbReference type="Rhea" id="RHEA-COMP:11605"/>
        <dbReference type="ChEBI" id="CHEBI:15378"/>
        <dbReference type="ChEBI" id="CHEBI:30013"/>
        <dbReference type="ChEBI" id="CHEBI:30616"/>
        <dbReference type="ChEBI" id="CHEBI:61977"/>
        <dbReference type="ChEBI" id="CHEBI:456216"/>
        <dbReference type="EC" id="2.7.12.2"/>
    </reaction>
</comment>
<evidence type="ECO:0000256" key="7">
    <source>
        <dbReference type="ARBA" id="ARBA00049014"/>
    </source>
</evidence>
<evidence type="ECO:0000256" key="2">
    <source>
        <dbReference type="ARBA" id="ARBA00022741"/>
    </source>
</evidence>
<evidence type="ECO:0000256" key="1">
    <source>
        <dbReference type="ARBA" id="ARBA00022679"/>
    </source>
</evidence>
<comment type="catalytic activity">
    <reaction evidence="7">
        <text>L-seryl-[protein] + ATP = O-phospho-L-seryl-[protein] + ADP + H(+)</text>
        <dbReference type="Rhea" id="RHEA:17989"/>
        <dbReference type="Rhea" id="RHEA-COMP:9863"/>
        <dbReference type="Rhea" id="RHEA-COMP:11604"/>
        <dbReference type="ChEBI" id="CHEBI:15378"/>
        <dbReference type="ChEBI" id="CHEBI:29999"/>
        <dbReference type="ChEBI" id="CHEBI:30616"/>
        <dbReference type="ChEBI" id="CHEBI:83421"/>
        <dbReference type="ChEBI" id="CHEBI:456216"/>
        <dbReference type="EC" id="2.7.12.2"/>
    </reaction>
</comment>
<dbReference type="RefSeq" id="XP_069303204.1">
    <property type="nucleotide sequence ID" value="XM_069455287.1"/>
</dbReference>
<dbReference type="EC" id="2.7.12.2" evidence="6"/>
<feature type="region of interest" description="Disordered" evidence="10">
    <location>
        <begin position="182"/>
        <end position="209"/>
    </location>
</feature>
<evidence type="ECO:0000313" key="12">
    <source>
        <dbReference type="EMBL" id="KAL1792620.1"/>
    </source>
</evidence>
<dbReference type="InterPro" id="IPR008271">
    <property type="entry name" value="Ser/Thr_kinase_AS"/>
</dbReference>
<dbReference type="Proteomes" id="UP001578633">
    <property type="component" value="Chromosome 9"/>
</dbReference>
<dbReference type="GeneID" id="96089449"/>
<keyword evidence="4" id="KW-0067">ATP-binding</keyword>
<evidence type="ECO:0000256" key="5">
    <source>
        <dbReference type="ARBA" id="ARBA00038035"/>
    </source>
</evidence>